<sequence>MINKTVLDQGGAETLFYEHLIQDKTVAINFVFTRCTAICPISGAIFRQVQQQLAGRKVQLISISVDPAFDSVEQLQQFSQKFGAAANWRFVTGERAVIVEILKSLGVYTVDKNQHSNMVIVGDDATARWIRLYGLPQARQIVAAIDQVSSAARR</sequence>
<dbReference type="InterPro" id="IPR003782">
    <property type="entry name" value="SCO1/SenC"/>
</dbReference>
<protein>
    <submittedName>
        <fullName evidence="2">SCO family protein</fullName>
    </submittedName>
</protein>
<dbReference type="SUPFAM" id="SSF52833">
    <property type="entry name" value="Thioredoxin-like"/>
    <property type="match status" value="1"/>
</dbReference>
<dbReference type="EMBL" id="JACXST010000002">
    <property type="protein sequence ID" value="MBD9361747.1"/>
    <property type="molecule type" value="Genomic_DNA"/>
</dbReference>
<dbReference type="InterPro" id="IPR036249">
    <property type="entry name" value="Thioredoxin-like_sf"/>
</dbReference>
<gene>
    <name evidence="2" type="ORF">EBB_14700</name>
</gene>
<evidence type="ECO:0000313" key="2">
    <source>
        <dbReference type="EMBL" id="MBD9361747.1"/>
    </source>
</evidence>
<accession>A0ABR9DIP6</accession>
<keyword evidence="3" id="KW-1185">Reference proteome</keyword>
<dbReference type="CDD" id="cd02968">
    <property type="entry name" value="SCO"/>
    <property type="match status" value="1"/>
</dbReference>
<name>A0ABR9DIP6_9GAMM</name>
<dbReference type="Proteomes" id="UP000641152">
    <property type="component" value="Unassembled WGS sequence"/>
</dbReference>
<dbReference type="Gene3D" id="3.40.30.10">
    <property type="entry name" value="Glutaredoxin"/>
    <property type="match status" value="1"/>
</dbReference>
<proteinExistence type="inferred from homology"/>
<dbReference type="Pfam" id="PF02630">
    <property type="entry name" value="SCO1-SenC"/>
    <property type="match status" value="1"/>
</dbReference>
<dbReference type="PANTHER" id="PTHR12151">
    <property type="entry name" value="ELECTRON TRANSPORT PROTIN SCO1/SENC FAMILY MEMBER"/>
    <property type="match status" value="1"/>
</dbReference>
<comment type="caution">
    <text evidence="2">The sequence shown here is derived from an EMBL/GenBank/DDBJ whole genome shotgun (WGS) entry which is preliminary data.</text>
</comment>
<evidence type="ECO:0000313" key="3">
    <source>
        <dbReference type="Proteomes" id="UP000641152"/>
    </source>
</evidence>
<reference evidence="2 3" key="1">
    <citation type="submission" date="2020-09" db="EMBL/GenBank/DDBJ databases">
        <title>Methylomonas albis sp. nov. and Methylomonas fluvii sp. nov.: Two cold-adapted methanotrophs from the River Elbe and an amended description of Methylovulum psychrotolerans strain Eb1.</title>
        <authorList>
            <person name="Bussmann I.K."/>
            <person name="Klings K.-W."/>
            <person name="Warnstedt J."/>
            <person name="Hoppert M."/>
            <person name="Saborowski A."/>
            <person name="Horn F."/>
            <person name="Liebner S."/>
        </authorList>
    </citation>
    <scope>NUCLEOTIDE SEQUENCE [LARGE SCALE GENOMIC DNA]</scope>
    <source>
        <strain evidence="2 3">EbB</strain>
    </source>
</reference>
<dbReference type="PANTHER" id="PTHR12151:SF25">
    <property type="entry name" value="LINALOOL DEHYDRATASE_ISOMERASE DOMAIN-CONTAINING PROTEIN"/>
    <property type="match status" value="1"/>
</dbReference>
<comment type="similarity">
    <text evidence="1">Belongs to the SCO1/2 family.</text>
</comment>
<evidence type="ECO:0000256" key="1">
    <source>
        <dbReference type="ARBA" id="ARBA00010996"/>
    </source>
</evidence>
<organism evidence="2 3">
    <name type="scientific">Methylomonas fluvii</name>
    <dbReference type="NCBI Taxonomy" id="1854564"/>
    <lineage>
        <taxon>Bacteria</taxon>
        <taxon>Pseudomonadati</taxon>
        <taxon>Pseudomonadota</taxon>
        <taxon>Gammaproteobacteria</taxon>
        <taxon>Methylococcales</taxon>
        <taxon>Methylococcaceae</taxon>
        <taxon>Methylomonas</taxon>
    </lineage>
</organism>
<dbReference type="RefSeq" id="WP_192394523.1">
    <property type="nucleotide sequence ID" value="NZ_CAJHIU010000002.1"/>
</dbReference>